<keyword evidence="1" id="KW-0472">Membrane</keyword>
<dbReference type="EMBL" id="CP011801">
    <property type="protein sequence ID" value="ALA60036.1"/>
    <property type="molecule type" value="Genomic_DNA"/>
</dbReference>
<evidence type="ECO:0000313" key="3">
    <source>
        <dbReference type="Proteomes" id="UP000069205"/>
    </source>
</evidence>
<protein>
    <submittedName>
        <fullName evidence="2">Uncharacterized protein</fullName>
    </submittedName>
</protein>
<accession>A0A0K2GGG8</accession>
<dbReference type="PATRIC" id="fig|42253.5.peg.3595"/>
<keyword evidence="3" id="KW-1185">Reference proteome</keyword>
<sequence length="40" mass="4797">MGQTILYIVISAVICVAYFTMVDHFLMDMQGLDYWYLFRK</sequence>
<gene>
    <name evidence="2" type="ORF">NITMOv2_3644</name>
</gene>
<dbReference type="RefSeq" id="WP_274519476.1">
    <property type="nucleotide sequence ID" value="NZ_CP011801.1"/>
</dbReference>
<reference evidence="2 3" key="1">
    <citation type="journal article" date="2015" name="Proc. Natl. Acad. Sci. U.S.A.">
        <title>Expanded metabolic versatility of ubiquitous nitrite-oxidizing bacteria from the genus Nitrospira.</title>
        <authorList>
            <person name="Koch H."/>
            <person name="Lucker S."/>
            <person name="Albertsen M."/>
            <person name="Kitzinger K."/>
            <person name="Herbold C."/>
            <person name="Spieck E."/>
            <person name="Nielsen P.H."/>
            <person name="Wagner M."/>
            <person name="Daims H."/>
        </authorList>
    </citation>
    <scope>NUCLEOTIDE SEQUENCE [LARGE SCALE GENOMIC DNA]</scope>
    <source>
        <strain evidence="2 3">NSP M-1</strain>
    </source>
</reference>
<dbReference type="Proteomes" id="UP000069205">
    <property type="component" value="Chromosome"/>
</dbReference>
<proteinExistence type="predicted"/>
<evidence type="ECO:0000313" key="2">
    <source>
        <dbReference type="EMBL" id="ALA60036.1"/>
    </source>
</evidence>
<dbReference type="AlphaFoldDB" id="A0A0K2GGG8"/>
<feature type="transmembrane region" description="Helical" evidence="1">
    <location>
        <begin position="6"/>
        <end position="26"/>
    </location>
</feature>
<organism evidence="2 3">
    <name type="scientific">Nitrospira moscoviensis</name>
    <dbReference type="NCBI Taxonomy" id="42253"/>
    <lineage>
        <taxon>Bacteria</taxon>
        <taxon>Pseudomonadati</taxon>
        <taxon>Nitrospirota</taxon>
        <taxon>Nitrospiria</taxon>
        <taxon>Nitrospirales</taxon>
        <taxon>Nitrospiraceae</taxon>
        <taxon>Nitrospira</taxon>
    </lineage>
</organism>
<dbReference type="KEGG" id="nmv:NITMOv2_3644"/>
<dbReference type="STRING" id="42253.NITMOv2_3644"/>
<keyword evidence="1" id="KW-1133">Transmembrane helix</keyword>
<evidence type="ECO:0000256" key="1">
    <source>
        <dbReference type="SAM" id="Phobius"/>
    </source>
</evidence>
<name>A0A0K2GGG8_NITMO</name>
<keyword evidence="1" id="KW-0812">Transmembrane</keyword>